<feature type="region of interest" description="Disordered" evidence="1">
    <location>
        <begin position="134"/>
        <end position="156"/>
    </location>
</feature>
<evidence type="ECO:0000256" key="1">
    <source>
        <dbReference type="SAM" id="MobiDB-lite"/>
    </source>
</evidence>
<organism evidence="2 3">
    <name type="scientific">Trichoderma asperellum (strain ATCC 204424 / CBS 433.97 / NBRC 101777)</name>
    <dbReference type="NCBI Taxonomy" id="1042311"/>
    <lineage>
        <taxon>Eukaryota</taxon>
        <taxon>Fungi</taxon>
        <taxon>Dikarya</taxon>
        <taxon>Ascomycota</taxon>
        <taxon>Pezizomycotina</taxon>
        <taxon>Sordariomycetes</taxon>
        <taxon>Hypocreomycetidae</taxon>
        <taxon>Hypocreales</taxon>
        <taxon>Hypocreaceae</taxon>
        <taxon>Trichoderma</taxon>
    </lineage>
</organism>
<proteinExistence type="predicted"/>
<reference evidence="2 3" key="1">
    <citation type="submission" date="2016-07" db="EMBL/GenBank/DDBJ databases">
        <title>Multiple horizontal gene transfer events from other fungi enriched the ability of initially mycotrophic Trichoderma (Ascomycota) to feed on dead plant biomass.</title>
        <authorList>
            <consortium name="DOE Joint Genome Institute"/>
            <person name="Aerts A."/>
            <person name="Atanasova L."/>
            <person name="Chenthamara K."/>
            <person name="Zhang J."/>
            <person name="Grujic M."/>
            <person name="Henrissat B."/>
            <person name="Kuo A."/>
            <person name="Salamov A."/>
            <person name="Lipzen A."/>
            <person name="Labutti K."/>
            <person name="Barry K."/>
            <person name="Miao Y."/>
            <person name="Rahimi M.J."/>
            <person name="Shen Q."/>
            <person name="Grigoriev I.V."/>
            <person name="Kubicek C.P."/>
            <person name="Druzhinina I.S."/>
        </authorList>
    </citation>
    <scope>NUCLEOTIDE SEQUENCE [LARGE SCALE GENOMIC DNA]</scope>
    <source>
        <strain evidence="2 3">CBS 433.97</strain>
    </source>
</reference>
<dbReference type="Proteomes" id="UP000240493">
    <property type="component" value="Unassembled WGS sequence"/>
</dbReference>
<name>A0A2T3Z262_TRIA4</name>
<keyword evidence="3" id="KW-1185">Reference proteome</keyword>
<accession>A0A2T3Z262</accession>
<dbReference type="EMBL" id="KZ679265">
    <property type="protein sequence ID" value="PTB38896.1"/>
    <property type="molecule type" value="Genomic_DNA"/>
</dbReference>
<sequence>MAGIWDWDGRIAVFCFCFAFWPARPLISRVSFVQHAFPGLAVPASQSIAQARSCFFPIGTALICSCAISQSNSILQRVRTKAAGSKATAASRPSSVARALLEKEPELHCVVFALMRQERPTGRCKCVRMNIGGGGGGREEGGGANKQTNQKRKKKS</sequence>
<protein>
    <submittedName>
        <fullName evidence="2">Uncharacterized protein</fullName>
    </submittedName>
</protein>
<gene>
    <name evidence="2" type="ORF">M441DRAFT_240931</name>
</gene>
<dbReference type="AlphaFoldDB" id="A0A2T3Z262"/>
<evidence type="ECO:0000313" key="3">
    <source>
        <dbReference type="Proteomes" id="UP000240493"/>
    </source>
</evidence>
<evidence type="ECO:0000313" key="2">
    <source>
        <dbReference type="EMBL" id="PTB38896.1"/>
    </source>
</evidence>